<dbReference type="PRINTS" id="PR00502">
    <property type="entry name" value="NUDIXFAMILY"/>
</dbReference>
<evidence type="ECO:0000256" key="5">
    <source>
        <dbReference type="RuleBase" id="RU003476"/>
    </source>
</evidence>
<dbReference type="PROSITE" id="PS51462">
    <property type="entry name" value="NUDIX"/>
    <property type="match status" value="1"/>
</dbReference>
<evidence type="ECO:0000313" key="8">
    <source>
        <dbReference type="Proteomes" id="UP001500218"/>
    </source>
</evidence>
<dbReference type="PANTHER" id="PTHR43046:SF12">
    <property type="entry name" value="GDP-MANNOSE MANNOSYL HYDROLASE"/>
    <property type="match status" value="1"/>
</dbReference>
<dbReference type="InterPro" id="IPR020476">
    <property type="entry name" value="Nudix_hydrolase"/>
</dbReference>
<sequence>MTEAPNTAAFARPRVAAGALFTDEAGRVLLVRPTYKPHWDIPGGYVEPGESPRTACIREVHEELTLSIQAGEHLVTDWAPALGEGDKLLFIFDFGILGKEAASKIILGENELSEWRFVKPSEFAEYVPDRLARRILIAIAARERGSSAYAEHGYSV</sequence>
<comment type="caution">
    <text evidence="7">The sequence shown here is derived from an EMBL/GenBank/DDBJ whole genome shotgun (WGS) entry which is preliminary data.</text>
</comment>
<dbReference type="SUPFAM" id="SSF55811">
    <property type="entry name" value="Nudix"/>
    <property type="match status" value="1"/>
</dbReference>
<dbReference type="InterPro" id="IPR020084">
    <property type="entry name" value="NUDIX_hydrolase_CS"/>
</dbReference>
<dbReference type="InterPro" id="IPR015797">
    <property type="entry name" value="NUDIX_hydrolase-like_dom_sf"/>
</dbReference>
<evidence type="ECO:0000256" key="2">
    <source>
        <dbReference type="ARBA" id="ARBA00005582"/>
    </source>
</evidence>
<dbReference type="Proteomes" id="UP001500218">
    <property type="component" value="Unassembled WGS sequence"/>
</dbReference>
<dbReference type="EMBL" id="BAAALT010000104">
    <property type="protein sequence ID" value="GAA1810695.1"/>
    <property type="molecule type" value="Genomic_DNA"/>
</dbReference>
<reference evidence="8" key="1">
    <citation type="journal article" date="2019" name="Int. J. Syst. Evol. Microbiol.">
        <title>The Global Catalogue of Microorganisms (GCM) 10K type strain sequencing project: providing services to taxonomists for standard genome sequencing and annotation.</title>
        <authorList>
            <consortium name="The Broad Institute Genomics Platform"/>
            <consortium name="The Broad Institute Genome Sequencing Center for Infectious Disease"/>
            <person name="Wu L."/>
            <person name="Ma J."/>
        </authorList>
    </citation>
    <scope>NUCLEOTIDE SEQUENCE [LARGE SCALE GENOMIC DNA]</scope>
    <source>
        <strain evidence="8">JCM 13250</strain>
    </source>
</reference>
<dbReference type="CDD" id="cd18876">
    <property type="entry name" value="NUDIX_Hydrolase"/>
    <property type="match status" value="1"/>
</dbReference>
<accession>A0ABP4YDZ3</accession>
<protein>
    <submittedName>
        <fullName evidence="7">NUDIX hydrolase</fullName>
    </submittedName>
</protein>
<organism evidence="7 8">
    <name type="scientific">Luedemannella flava</name>
    <dbReference type="NCBI Taxonomy" id="349316"/>
    <lineage>
        <taxon>Bacteria</taxon>
        <taxon>Bacillati</taxon>
        <taxon>Actinomycetota</taxon>
        <taxon>Actinomycetes</taxon>
        <taxon>Micromonosporales</taxon>
        <taxon>Micromonosporaceae</taxon>
        <taxon>Luedemannella</taxon>
    </lineage>
</organism>
<keyword evidence="3 5" id="KW-0378">Hydrolase</keyword>
<feature type="domain" description="Nudix hydrolase" evidence="6">
    <location>
        <begin position="11"/>
        <end position="143"/>
    </location>
</feature>
<proteinExistence type="inferred from homology"/>
<evidence type="ECO:0000259" key="6">
    <source>
        <dbReference type="PROSITE" id="PS51462"/>
    </source>
</evidence>
<comment type="similarity">
    <text evidence="2 5">Belongs to the Nudix hydrolase family.</text>
</comment>
<dbReference type="Gene3D" id="3.90.79.10">
    <property type="entry name" value="Nucleoside Triphosphate Pyrophosphohydrolase"/>
    <property type="match status" value="1"/>
</dbReference>
<evidence type="ECO:0000256" key="4">
    <source>
        <dbReference type="ARBA" id="ARBA00022842"/>
    </source>
</evidence>
<dbReference type="RefSeq" id="WP_344132888.1">
    <property type="nucleotide sequence ID" value="NZ_BAAALT010000104.1"/>
</dbReference>
<dbReference type="InterPro" id="IPR000086">
    <property type="entry name" value="NUDIX_hydrolase_dom"/>
</dbReference>
<evidence type="ECO:0000256" key="1">
    <source>
        <dbReference type="ARBA" id="ARBA00001946"/>
    </source>
</evidence>
<evidence type="ECO:0000313" key="7">
    <source>
        <dbReference type="EMBL" id="GAA1810695.1"/>
    </source>
</evidence>
<name>A0ABP4YDZ3_9ACTN</name>
<dbReference type="PROSITE" id="PS00893">
    <property type="entry name" value="NUDIX_BOX"/>
    <property type="match status" value="1"/>
</dbReference>
<dbReference type="GO" id="GO:0016787">
    <property type="term" value="F:hydrolase activity"/>
    <property type="evidence" value="ECO:0007669"/>
    <property type="project" value="UniProtKB-KW"/>
</dbReference>
<gene>
    <name evidence="7" type="ORF">GCM10009682_35370</name>
</gene>
<evidence type="ECO:0000256" key="3">
    <source>
        <dbReference type="ARBA" id="ARBA00022801"/>
    </source>
</evidence>
<dbReference type="PANTHER" id="PTHR43046">
    <property type="entry name" value="GDP-MANNOSE MANNOSYL HYDROLASE"/>
    <property type="match status" value="1"/>
</dbReference>
<dbReference type="Pfam" id="PF00293">
    <property type="entry name" value="NUDIX"/>
    <property type="match status" value="1"/>
</dbReference>
<keyword evidence="8" id="KW-1185">Reference proteome</keyword>
<keyword evidence="4" id="KW-0460">Magnesium</keyword>
<comment type="cofactor">
    <cofactor evidence="1">
        <name>Mg(2+)</name>
        <dbReference type="ChEBI" id="CHEBI:18420"/>
    </cofactor>
</comment>